<dbReference type="Pfam" id="PF00483">
    <property type="entry name" value="NTP_transferase"/>
    <property type="match status" value="1"/>
</dbReference>
<dbReference type="InterPro" id="IPR011832">
    <property type="entry name" value="GlgDAde_trans"/>
</dbReference>
<dbReference type="Proteomes" id="UP000006875">
    <property type="component" value="Chromosome"/>
</dbReference>
<dbReference type="GO" id="GO:0005978">
    <property type="term" value="P:glycogen biosynthetic process"/>
    <property type="evidence" value="ECO:0007669"/>
    <property type="project" value="UniProtKB-KW"/>
</dbReference>
<gene>
    <name evidence="5" type="ordered locus">Ilyop_0696</name>
</gene>
<evidence type="ECO:0000259" key="4">
    <source>
        <dbReference type="Pfam" id="PF24894"/>
    </source>
</evidence>
<dbReference type="GO" id="GO:0008878">
    <property type="term" value="F:glucose-1-phosphate adenylyltransferase activity"/>
    <property type="evidence" value="ECO:0007669"/>
    <property type="project" value="UniProtKB-EC"/>
</dbReference>
<dbReference type="InterPro" id="IPR005835">
    <property type="entry name" value="NTP_transferase_dom"/>
</dbReference>
<feature type="domain" description="Nucleotidyl transferase" evidence="3">
    <location>
        <begin position="19"/>
        <end position="176"/>
    </location>
</feature>
<dbReference type="AlphaFoldDB" id="E3H6W4"/>
<dbReference type="Gene3D" id="2.160.10.10">
    <property type="entry name" value="Hexapeptide repeat proteins"/>
    <property type="match status" value="1"/>
</dbReference>
<feature type="domain" description="Glucose-1-phosphate adenylyltransferase/Bifunctional protein GlmU-like C-terminal hexapeptide" evidence="4">
    <location>
        <begin position="285"/>
        <end position="353"/>
    </location>
</feature>
<dbReference type="Pfam" id="PF24894">
    <property type="entry name" value="Hexapep_GlmU"/>
    <property type="match status" value="1"/>
</dbReference>
<reference evidence="5 6" key="1">
    <citation type="journal article" date="2010" name="Stand. Genomic Sci.">
        <title>Complete genome sequence of Ilyobacter polytropus type strain (CuHbu1).</title>
        <authorList>
            <person name="Sikorski J."/>
            <person name="Chertkov O."/>
            <person name="Lapidus A."/>
            <person name="Nolan M."/>
            <person name="Lucas S."/>
            <person name="Del Rio T.G."/>
            <person name="Tice H."/>
            <person name="Cheng J.F."/>
            <person name="Tapia R."/>
            <person name="Han C."/>
            <person name="Goodwin L."/>
            <person name="Pitluck S."/>
            <person name="Liolios K."/>
            <person name="Ivanova N."/>
            <person name="Mavromatis K."/>
            <person name="Mikhailova N."/>
            <person name="Pati A."/>
            <person name="Chen A."/>
            <person name="Palaniappan K."/>
            <person name="Land M."/>
            <person name="Hauser L."/>
            <person name="Chang Y.J."/>
            <person name="Jeffries C.D."/>
            <person name="Brambilla E."/>
            <person name="Yasawong M."/>
            <person name="Rohde M."/>
            <person name="Pukall R."/>
            <person name="Spring S."/>
            <person name="Goker M."/>
            <person name="Woyke T."/>
            <person name="Bristow J."/>
            <person name="Eisen J.A."/>
            <person name="Markowitz V."/>
            <person name="Hugenholtz P."/>
            <person name="Kyrpides N.C."/>
            <person name="Klenk H.P."/>
        </authorList>
    </citation>
    <scope>NUCLEOTIDE SEQUENCE [LARGE SCALE GENOMIC DNA]</scope>
    <source>
        <strain evidence="6">ATCC 51220 / DSM 2926 / LMG 16218 / CuHBu1</strain>
    </source>
</reference>
<dbReference type="KEGG" id="ipo:Ilyop_0696"/>
<proteinExistence type="inferred from homology"/>
<sequence>MTNNYMAMILLTEKDDDIRGLTKNRNIASTPVGGRYRVIDFALSNMVNAGLRNVGLFVGKQNSRSLVDHLGSGGPWDLDRKIDGMFLFNFAGGEGSRTDISILENNLEYFYRSKQDHVFVTSSYMVCSMDAKKFIEEHEESEADISIIYKNVKNADVSFYGCDTINLNEDGYVEGIGKNLHFKKEEKISLEGFIMKKDTFIKMICEATQNGSYTSFKDLISRNVNKYKVKGLEFEGYLRCINSTKEYFKFNMDVLDLDVRRDLFFRHGKILTKIKDTPPSLFKNGSEVTNSLVANGCTIEGTVKNSVVSRHVKIEEGTEIEDCVILQDCTIKKGSKLKNVVIDKNTVIAEGEELKASVEFPLVIEKKIGINSERFKELYWPLEDM</sequence>
<keyword evidence="6" id="KW-1185">Reference proteome</keyword>
<name>E3H6W4_ILYPC</name>
<dbReference type="RefSeq" id="WP_013387153.1">
    <property type="nucleotide sequence ID" value="NC_014632.1"/>
</dbReference>
<evidence type="ECO:0000313" key="6">
    <source>
        <dbReference type="Proteomes" id="UP000006875"/>
    </source>
</evidence>
<evidence type="ECO:0000256" key="1">
    <source>
        <dbReference type="ARBA" id="ARBA00010443"/>
    </source>
</evidence>
<comment type="similarity">
    <text evidence="1">Belongs to the bacterial/plant glucose-1-phosphate adenylyltransferase family.</text>
</comment>
<keyword evidence="5" id="KW-0808">Transferase</keyword>
<dbReference type="PANTHER" id="PTHR43523:SF6">
    <property type="entry name" value="GLYCOGEN BIOSYNTHESIS PROTEIN GLGD"/>
    <property type="match status" value="1"/>
</dbReference>
<keyword evidence="5" id="KW-0548">Nucleotidyltransferase</keyword>
<evidence type="ECO:0000313" key="5">
    <source>
        <dbReference type="EMBL" id="ADO82483.1"/>
    </source>
</evidence>
<organism evidence="5 6">
    <name type="scientific">Ilyobacter polytropus (strain ATCC 51220 / DSM 2926 / LMG 16218 / CuHBu1)</name>
    <dbReference type="NCBI Taxonomy" id="572544"/>
    <lineage>
        <taxon>Bacteria</taxon>
        <taxon>Fusobacteriati</taxon>
        <taxon>Fusobacteriota</taxon>
        <taxon>Fusobacteriia</taxon>
        <taxon>Fusobacteriales</taxon>
        <taxon>Fusobacteriaceae</taxon>
        <taxon>Ilyobacter</taxon>
    </lineage>
</organism>
<dbReference type="EMBL" id="CP002281">
    <property type="protein sequence ID" value="ADO82483.1"/>
    <property type="molecule type" value="Genomic_DNA"/>
</dbReference>
<dbReference type="STRING" id="572544.Ilyop_0696"/>
<dbReference type="InterPro" id="IPR029044">
    <property type="entry name" value="Nucleotide-diphossugar_trans"/>
</dbReference>
<accession>E3H6W4</accession>
<evidence type="ECO:0000256" key="2">
    <source>
        <dbReference type="ARBA" id="ARBA00023056"/>
    </source>
</evidence>
<dbReference type="SUPFAM" id="SSF51161">
    <property type="entry name" value="Trimeric LpxA-like enzymes"/>
    <property type="match status" value="1"/>
</dbReference>
<dbReference type="InterPro" id="IPR056818">
    <property type="entry name" value="GlmU/GlgC-like_hexapep"/>
</dbReference>
<dbReference type="Gene3D" id="3.90.550.10">
    <property type="entry name" value="Spore Coat Polysaccharide Biosynthesis Protein SpsA, Chain A"/>
    <property type="match status" value="1"/>
</dbReference>
<dbReference type="CDD" id="cd02508">
    <property type="entry name" value="ADP_Glucose_PP"/>
    <property type="match status" value="1"/>
</dbReference>
<dbReference type="InterPro" id="IPR011831">
    <property type="entry name" value="ADP-Glc_PPase"/>
</dbReference>
<dbReference type="InterPro" id="IPR011004">
    <property type="entry name" value="Trimer_LpxA-like_sf"/>
</dbReference>
<protein>
    <submittedName>
        <fullName evidence="5">Glucose-1-phosphate adenylyltransferase, GlgD subunit</fullName>
        <ecNumber evidence="5">2.7.7.27</ecNumber>
    </submittedName>
</protein>
<dbReference type="NCBIfam" id="TIGR02092">
    <property type="entry name" value="glgD"/>
    <property type="match status" value="1"/>
</dbReference>
<dbReference type="CDD" id="cd04651">
    <property type="entry name" value="LbH_G1P_AT_C"/>
    <property type="match status" value="1"/>
</dbReference>
<dbReference type="PANTHER" id="PTHR43523">
    <property type="entry name" value="GLUCOSE-1-PHOSPHATE ADENYLYLTRANSFERASE-RELATED"/>
    <property type="match status" value="1"/>
</dbReference>
<dbReference type="eggNOG" id="COG0448">
    <property type="taxonomic scope" value="Bacteria"/>
</dbReference>
<evidence type="ECO:0000259" key="3">
    <source>
        <dbReference type="Pfam" id="PF00483"/>
    </source>
</evidence>
<dbReference type="EC" id="2.7.7.27" evidence="5"/>
<dbReference type="OrthoDB" id="9803871at2"/>
<dbReference type="HOGENOM" id="CLU_029499_14_0_0"/>
<keyword evidence="2" id="KW-0320">Glycogen biosynthesis</keyword>
<dbReference type="SUPFAM" id="SSF53448">
    <property type="entry name" value="Nucleotide-diphospho-sugar transferases"/>
    <property type="match status" value="1"/>
</dbReference>